<dbReference type="Gene3D" id="3.40.640.10">
    <property type="entry name" value="Type I PLP-dependent aspartate aminotransferase-like (Major domain)"/>
    <property type="match status" value="1"/>
</dbReference>
<organism evidence="2">
    <name type="scientific">bioreactor metagenome</name>
    <dbReference type="NCBI Taxonomy" id="1076179"/>
    <lineage>
        <taxon>unclassified sequences</taxon>
        <taxon>metagenomes</taxon>
        <taxon>ecological metagenomes</taxon>
    </lineage>
</organism>
<dbReference type="Pfam" id="PF00155">
    <property type="entry name" value="Aminotran_1_2"/>
    <property type="match status" value="1"/>
</dbReference>
<dbReference type="InterPro" id="IPR015424">
    <property type="entry name" value="PyrdxlP-dep_Trfase"/>
</dbReference>
<dbReference type="PANTHER" id="PTHR43510:SF1">
    <property type="entry name" value="AMINOTRANSFERASE FUNCTION, HYPOTHETICAL (EUROFUNG)"/>
    <property type="match status" value="1"/>
</dbReference>
<protein>
    <submittedName>
        <fullName evidence="2">Capreomycidine synthase</fullName>
        <ecNumber evidence="2">4.2.1.145</ecNumber>
    </submittedName>
</protein>
<accession>A0A644YKB8</accession>
<sequence length="277" mass="30796">MTGLIERGDHVVTLLPTYQQHYSIPESIGAKVSPCWLKEELGWQPDLDELRRLATPGTKVICINNPNNPTGALMDETMLKEIVDIARACGAYLLCDEAYRGLNHEGDPFSPAVADLYEKGISTGTMSKPFSLAGLRIGWVATPKEIIEMLAHMRDYHVISVGMIDDYLAAVALENKEKILARSLSICRENLAVLDAFVAHEPHIHYTKPKAGTVTLLHYDLPMTSNELCRRLQEDTGVMLLPGSCFDMEKCLRIGFANNREDLIRGLGIFSQWLAAL</sequence>
<dbReference type="GO" id="GO:0016829">
    <property type="term" value="F:lyase activity"/>
    <property type="evidence" value="ECO:0007669"/>
    <property type="project" value="UniProtKB-KW"/>
</dbReference>
<dbReference type="EMBL" id="VSSQ01005228">
    <property type="protein sequence ID" value="MPM28341.1"/>
    <property type="molecule type" value="Genomic_DNA"/>
</dbReference>
<dbReference type="EC" id="4.2.1.145" evidence="2"/>
<dbReference type="InterPro" id="IPR015421">
    <property type="entry name" value="PyrdxlP-dep_Trfase_major"/>
</dbReference>
<dbReference type="AlphaFoldDB" id="A0A644YKB8"/>
<dbReference type="InterPro" id="IPR004839">
    <property type="entry name" value="Aminotransferase_I/II_large"/>
</dbReference>
<dbReference type="GO" id="GO:0030170">
    <property type="term" value="F:pyridoxal phosphate binding"/>
    <property type="evidence" value="ECO:0007669"/>
    <property type="project" value="InterPro"/>
</dbReference>
<dbReference type="CDD" id="cd00609">
    <property type="entry name" value="AAT_like"/>
    <property type="match status" value="1"/>
</dbReference>
<proteinExistence type="predicted"/>
<keyword evidence="2" id="KW-0456">Lyase</keyword>
<reference evidence="2" key="1">
    <citation type="submission" date="2019-08" db="EMBL/GenBank/DDBJ databases">
        <authorList>
            <person name="Kucharzyk K."/>
            <person name="Murdoch R.W."/>
            <person name="Higgins S."/>
            <person name="Loffler F."/>
        </authorList>
    </citation>
    <scope>NUCLEOTIDE SEQUENCE</scope>
</reference>
<feature type="domain" description="Aminotransferase class I/classII large" evidence="1">
    <location>
        <begin position="4"/>
        <end position="262"/>
    </location>
</feature>
<dbReference type="PANTHER" id="PTHR43510">
    <property type="entry name" value="AMINOTRANSFERASE FUNCTION, HYPOTHETICAL (EUROFUNG)"/>
    <property type="match status" value="1"/>
</dbReference>
<evidence type="ECO:0000259" key="1">
    <source>
        <dbReference type="Pfam" id="PF00155"/>
    </source>
</evidence>
<evidence type="ECO:0000313" key="2">
    <source>
        <dbReference type="EMBL" id="MPM28341.1"/>
    </source>
</evidence>
<name>A0A644YKB8_9ZZZZ</name>
<comment type="caution">
    <text evidence="2">The sequence shown here is derived from an EMBL/GenBank/DDBJ whole genome shotgun (WGS) entry which is preliminary data.</text>
</comment>
<dbReference type="SUPFAM" id="SSF53383">
    <property type="entry name" value="PLP-dependent transferases"/>
    <property type="match status" value="1"/>
</dbReference>
<gene>
    <name evidence="2" type="primary">vioD_5</name>
    <name evidence="2" type="ORF">SDC9_74862</name>
</gene>